<dbReference type="STRING" id="94130.A0A2Z6R9K4"/>
<sequence>MSSHIFTFEINSTNLQCQSCESFDTFFTSSTNLQNVNSNHQRAPPNPYISTNFLSTSVNLPFSPWRPSKKLFNLYNKFQDQILYQYPCIPCSYCSKLMYPSEARWVHYDPTFLYPLEESFPSTLLQFHPNDPIPSRIAVCCSCLNPSTRRHPPKVDPIPDEIQNVPMYNRIYLSPVHLNCSLGRTSNSNPYTTYRHLQGSFGYSRNINAFALYTGTVGAILSNGERNSWYHPSLLNASKWLRENNEFFKPYRYYFNQGTINGPPLIIPTATISEFNENLYRNSIIRNTGPTDIVISGNDFDTEIHNEDYRYERLMAGFMTTDMNESQLPISFSDNSLEALIFPDLFPLGRYHFADIRQSRPDTRYKIDTYGNYIKLAIMCPDLRFRLHWYWPHYSYINLEKYRNHQNKTRLIRQKITDNHTLPTVTDLITESVYSGRKIIDESFTTTLPSFIRTDPLPSNRPFHTYHHYTNRLQSLHHYLWNNPTLSNLGKWLHYFEHDEFQNRGAIHTHGVAWLDKSIPKLIASNAIRADMPDPITEPELYQLVKKHQIHRCIPSKCGGPCNNNGQCNQKFPKPLSEITYFDNETGRFVYRRTKPEDQWVVSYHAPTLLLWEAHHNFQYVTDKHFAKYMCKYVTKPEPSDLFDIQETDAYRRHIHARRLGTMELMLLLMGKKVSRCTIAVDFLPTSPPGFRLKAVKPAWMIIEQEDTDPYYENAIEKYFERPDGYEFDILTYPEYFRKYKIASQLNRNQLHWNDKKNRIIIKRKKEILVRFQYLTIKNAEPFFYQQLLFNKSSRSENELKGNHSTY</sequence>
<dbReference type="AlphaFoldDB" id="A0A2Z6R9K4"/>
<evidence type="ECO:0000313" key="2">
    <source>
        <dbReference type="Proteomes" id="UP000247702"/>
    </source>
</evidence>
<gene>
    <name evidence="1" type="ORF">RclHR1_01610007</name>
</gene>
<organism evidence="1 2">
    <name type="scientific">Rhizophagus clarus</name>
    <dbReference type="NCBI Taxonomy" id="94130"/>
    <lineage>
        <taxon>Eukaryota</taxon>
        <taxon>Fungi</taxon>
        <taxon>Fungi incertae sedis</taxon>
        <taxon>Mucoromycota</taxon>
        <taxon>Glomeromycotina</taxon>
        <taxon>Glomeromycetes</taxon>
        <taxon>Glomerales</taxon>
        <taxon>Glomeraceae</taxon>
        <taxon>Rhizophagus</taxon>
    </lineage>
</organism>
<dbReference type="Proteomes" id="UP000247702">
    <property type="component" value="Unassembled WGS sequence"/>
</dbReference>
<protein>
    <recommendedName>
        <fullName evidence="3">Helitron helicase-like domain-containing protein</fullName>
    </recommendedName>
</protein>
<keyword evidence="2" id="KW-1185">Reference proteome</keyword>
<dbReference type="EMBL" id="BEXD01000680">
    <property type="protein sequence ID" value="GBB89416.1"/>
    <property type="molecule type" value="Genomic_DNA"/>
</dbReference>
<evidence type="ECO:0000313" key="1">
    <source>
        <dbReference type="EMBL" id="GBB89416.1"/>
    </source>
</evidence>
<proteinExistence type="predicted"/>
<accession>A0A2Z6R9K4</accession>
<reference evidence="1 2" key="1">
    <citation type="submission" date="2017-11" db="EMBL/GenBank/DDBJ databases">
        <title>The genome of Rhizophagus clarus HR1 reveals common genetic basis of auxotrophy among arbuscular mycorrhizal fungi.</title>
        <authorList>
            <person name="Kobayashi Y."/>
        </authorList>
    </citation>
    <scope>NUCLEOTIDE SEQUENCE [LARGE SCALE GENOMIC DNA]</scope>
    <source>
        <strain evidence="1 2">HR1</strain>
    </source>
</reference>
<comment type="caution">
    <text evidence="1">The sequence shown here is derived from an EMBL/GenBank/DDBJ whole genome shotgun (WGS) entry which is preliminary data.</text>
</comment>
<name>A0A2Z6R9K4_9GLOM</name>
<evidence type="ECO:0008006" key="3">
    <source>
        <dbReference type="Google" id="ProtNLM"/>
    </source>
</evidence>